<keyword evidence="6" id="KW-1185">Reference proteome</keyword>
<dbReference type="InterPro" id="IPR026444">
    <property type="entry name" value="Secre_tail"/>
</dbReference>
<reference evidence="6" key="2">
    <citation type="submission" date="2011-02" db="EMBL/GenBank/DDBJ databases">
        <title>The complete genome of Fluviicola taffensis DSM 16823.</title>
        <authorList>
            <consortium name="US DOE Joint Genome Institute (JGI-PGF)"/>
            <person name="Lucas S."/>
            <person name="Copeland A."/>
            <person name="Lapidus A."/>
            <person name="Bruce D."/>
            <person name="Goodwin L."/>
            <person name="Pitluck S."/>
            <person name="Kyrpides N."/>
            <person name="Mavromatis K."/>
            <person name="Ivanova N."/>
            <person name="Mikhailova N."/>
            <person name="Pagani I."/>
            <person name="Chertkov O."/>
            <person name="Detter J.C."/>
            <person name="Han C."/>
            <person name="Tapia R."/>
            <person name="Land M."/>
            <person name="Hauser L."/>
            <person name="Markowitz V."/>
            <person name="Cheng J.-F."/>
            <person name="Hugenholtz P."/>
            <person name="Woyke T."/>
            <person name="Wu D."/>
            <person name="Tindall B."/>
            <person name="Pomrenke H.G."/>
            <person name="Brambilla E."/>
            <person name="Klenk H.-P."/>
            <person name="Eisen J.A."/>
        </authorList>
    </citation>
    <scope>NUCLEOTIDE SEQUENCE [LARGE SCALE GENOMIC DNA]</scope>
    <source>
        <strain evidence="6">DSM 16823 / RW262 / RW262</strain>
    </source>
</reference>
<dbReference type="Pfam" id="PF09112">
    <property type="entry name" value="N-glycanase_N"/>
    <property type="match status" value="1"/>
</dbReference>
<sequence length="481" mass="53419" precursor="true">MFNHKLKMSRNFTAHPIERNSLLSVNEVELILKLAKYMNMKKIVIAFTVIFSSLYATAQSTINIMNDVVFFDGYASVVSDPTPAGVIRFRNDLMAKQITSQQLDMIGNQLTINITISALCDNYDRIGGVNLAMVPKGSTTYNPDAVGRIEVGRFITPFMNKNVSPTSVPYTFVVDNVAQILNSSELNALYDFWLELEVFGVPYAANTQVAGCSGRNDVFKGKVDFVTNGPIANYDPSVIIQPLSFKANFNNYNAAATDAVGTTVKTINFTTTQTIYGAKFYLITSNHGAGNNGEEYVRRVHNVTFDGNQVLTYTPGGKSCEPYRQFNTQGNGIYGQSPQSASWWTGWNNWCPGDTIAIRKINLGTLAPGNHTFKIAVPAAQFAGQDGNFPLSLYLQGSEDFVSLEELNQSFIHLFPNPANDMIQFQTEKEVEQVDIIDASGKRILTDTKNTINLIGLDSGYYFLQVRFTDGMYSRQRFIKQ</sequence>
<evidence type="ECO:0000256" key="3">
    <source>
        <dbReference type="SAM" id="Phobius"/>
    </source>
</evidence>
<proteinExistence type="predicted"/>
<dbReference type="InterPro" id="IPR015196">
    <property type="entry name" value="PngaseF_N"/>
</dbReference>
<dbReference type="EMBL" id="CP002542">
    <property type="protein sequence ID" value="AEA42320.1"/>
    <property type="molecule type" value="Genomic_DNA"/>
</dbReference>
<protein>
    <recommendedName>
        <fullName evidence="4">Peptide-N-glycosidase F N-terminal domain-containing protein</fullName>
    </recommendedName>
</protein>
<dbReference type="InterPro" id="IPR014784">
    <property type="entry name" value="Cu2_ascorb_mOase-like_C"/>
</dbReference>
<name>F2IDE4_FLUTR</name>
<dbReference type="KEGG" id="fte:Fluta_0311"/>
<evidence type="ECO:0000256" key="2">
    <source>
        <dbReference type="ARBA" id="ARBA00023157"/>
    </source>
</evidence>
<accession>F2IDE4</accession>
<keyword evidence="3" id="KW-0472">Membrane</keyword>
<evidence type="ECO:0000313" key="5">
    <source>
        <dbReference type="EMBL" id="AEA42320.1"/>
    </source>
</evidence>
<dbReference type="HOGENOM" id="CLU_614953_0_0_10"/>
<dbReference type="Gene3D" id="2.60.120.230">
    <property type="match status" value="2"/>
</dbReference>
<dbReference type="Pfam" id="PF18962">
    <property type="entry name" value="Por_Secre_tail"/>
    <property type="match status" value="1"/>
</dbReference>
<dbReference type="SMART" id="SM01290">
    <property type="entry name" value="N-glycanase_N"/>
    <property type="match status" value="1"/>
</dbReference>
<gene>
    <name evidence="5" type="ordered locus">Fluta_0311</name>
</gene>
<keyword evidence="3" id="KW-1133">Transmembrane helix</keyword>
<dbReference type="InterPro" id="IPR008977">
    <property type="entry name" value="PHM/PNGase_F_dom_sf"/>
</dbReference>
<dbReference type="InterPro" id="IPR015197">
    <property type="entry name" value="PngaseF_C"/>
</dbReference>
<dbReference type="NCBIfam" id="TIGR04183">
    <property type="entry name" value="Por_Secre_tail"/>
    <property type="match status" value="1"/>
</dbReference>
<evidence type="ECO:0000259" key="4">
    <source>
        <dbReference type="SMART" id="SM01290"/>
    </source>
</evidence>
<dbReference type="eggNOG" id="ENOG502ZA4K">
    <property type="taxonomic scope" value="Bacteria"/>
</dbReference>
<organism evidence="5 6">
    <name type="scientific">Fluviicola taffensis (strain DSM 16823 / NCIMB 13979 / RW262)</name>
    <dbReference type="NCBI Taxonomy" id="755732"/>
    <lineage>
        <taxon>Bacteria</taxon>
        <taxon>Pseudomonadati</taxon>
        <taxon>Bacteroidota</taxon>
        <taxon>Flavobacteriia</taxon>
        <taxon>Flavobacteriales</taxon>
        <taxon>Crocinitomicaceae</taxon>
        <taxon>Fluviicola</taxon>
    </lineage>
</organism>
<keyword evidence="2" id="KW-1015">Disulfide bond</keyword>
<dbReference type="SUPFAM" id="SSF49742">
    <property type="entry name" value="PHM/PNGase F"/>
    <property type="match status" value="1"/>
</dbReference>
<dbReference type="STRING" id="755732.Fluta_0311"/>
<feature type="domain" description="Peptide-N-glycosidase F N-terminal" evidence="4">
    <location>
        <begin position="61"/>
        <end position="211"/>
    </location>
</feature>
<keyword evidence="1" id="KW-0732">Signal</keyword>
<reference evidence="5 6" key="1">
    <citation type="journal article" date="2011" name="Stand. Genomic Sci.">
        <title>Complete genome sequence of the gliding freshwater bacterium Fluviicola taffensis type strain (RW262).</title>
        <authorList>
            <person name="Woyke T."/>
            <person name="Chertkov O."/>
            <person name="Lapidus A."/>
            <person name="Nolan M."/>
            <person name="Lucas S."/>
            <person name="Del Rio T.G."/>
            <person name="Tice H."/>
            <person name="Cheng J.F."/>
            <person name="Tapia R."/>
            <person name="Han C."/>
            <person name="Goodwin L."/>
            <person name="Pitluck S."/>
            <person name="Liolios K."/>
            <person name="Pagani I."/>
            <person name="Ivanova N."/>
            <person name="Huntemann M."/>
            <person name="Mavromatis K."/>
            <person name="Mikhailova N."/>
            <person name="Pati A."/>
            <person name="Chen A."/>
            <person name="Palaniappan K."/>
            <person name="Land M."/>
            <person name="Hauser L."/>
            <person name="Brambilla E.M."/>
            <person name="Rohde M."/>
            <person name="Mwirichia R."/>
            <person name="Sikorski J."/>
            <person name="Tindall B.J."/>
            <person name="Goker M."/>
            <person name="Bristow J."/>
            <person name="Eisen J.A."/>
            <person name="Markowitz V."/>
            <person name="Hugenholtz P."/>
            <person name="Klenk H.P."/>
            <person name="Kyrpides N.C."/>
        </authorList>
    </citation>
    <scope>NUCLEOTIDE SEQUENCE [LARGE SCALE GENOMIC DNA]</scope>
    <source>
        <strain evidence="6">DSM 16823 / RW262 / RW262</strain>
    </source>
</reference>
<evidence type="ECO:0000313" key="6">
    <source>
        <dbReference type="Proteomes" id="UP000007463"/>
    </source>
</evidence>
<dbReference type="AlphaFoldDB" id="F2IDE4"/>
<dbReference type="Proteomes" id="UP000007463">
    <property type="component" value="Chromosome"/>
</dbReference>
<dbReference type="Pfam" id="PF09113">
    <property type="entry name" value="N-glycanase_C"/>
    <property type="match status" value="1"/>
</dbReference>
<keyword evidence="3" id="KW-0812">Transmembrane</keyword>
<feature type="transmembrane region" description="Helical" evidence="3">
    <location>
        <begin position="43"/>
        <end position="62"/>
    </location>
</feature>
<evidence type="ECO:0000256" key="1">
    <source>
        <dbReference type="ARBA" id="ARBA00022729"/>
    </source>
</evidence>
<dbReference type="GO" id="GO:0016715">
    <property type="term" value="F:oxidoreductase activity, acting on paired donors, with incorporation or reduction of molecular oxygen, reduced ascorbate as one donor, and incorporation of one atom of oxygen"/>
    <property type="evidence" value="ECO:0007669"/>
    <property type="project" value="InterPro"/>
</dbReference>